<dbReference type="EMBL" id="JAPDGR010000193">
    <property type="protein sequence ID" value="KAJ2993960.1"/>
    <property type="molecule type" value="Genomic_DNA"/>
</dbReference>
<evidence type="ECO:0000313" key="1">
    <source>
        <dbReference type="EMBL" id="KAJ2993960.1"/>
    </source>
</evidence>
<name>A0ACC1PMD5_9PEZI</name>
<gene>
    <name evidence="1" type="ORF">NUW58_g1684</name>
</gene>
<comment type="caution">
    <text evidence="1">The sequence shown here is derived from an EMBL/GenBank/DDBJ whole genome shotgun (WGS) entry which is preliminary data.</text>
</comment>
<keyword evidence="2" id="KW-1185">Reference proteome</keyword>
<protein>
    <submittedName>
        <fullName evidence="1">Uncharacterized protein</fullName>
    </submittedName>
</protein>
<proteinExistence type="predicted"/>
<organism evidence="1 2">
    <name type="scientific">Xylaria curta</name>
    <dbReference type="NCBI Taxonomy" id="42375"/>
    <lineage>
        <taxon>Eukaryota</taxon>
        <taxon>Fungi</taxon>
        <taxon>Dikarya</taxon>
        <taxon>Ascomycota</taxon>
        <taxon>Pezizomycotina</taxon>
        <taxon>Sordariomycetes</taxon>
        <taxon>Xylariomycetidae</taxon>
        <taxon>Xylariales</taxon>
        <taxon>Xylariaceae</taxon>
        <taxon>Xylaria</taxon>
    </lineage>
</organism>
<reference evidence="1" key="1">
    <citation type="submission" date="2022-10" db="EMBL/GenBank/DDBJ databases">
        <title>Genome Sequence of Xylaria curta.</title>
        <authorList>
            <person name="Buettner E."/>
        </authorList>
    </citation>
    <scope>NUCLEOTIDE SEQUENCE</scope>
    <source>
        <strain evidence="1">Babe10</strain>
    </source>
</reference>
<evidence type="ECO:0000313" key="2">
    <source>
        <dbReference type="Proteomes" id="UP001143856"/>
    </source>
</evidence>
<sequence>MALGKYKMGPNDAMTSAPSPNDHYSNIAAAEMAKLAAEKAKKEAVDKLAVDAEQLAKDLKTALEDKENYERRAALLYDQDESSKAKLQTMDVVLKAEREEKERFQREAMRVHDCYKTSKAKLEEAETELKSLRQPLNEKNNLDPSFHNREVTIALLVMPFTAVDFGGDRGLKPHGWSFNLTNWNQRLRIKKANTSDRHSPWTIEYGDRYLALMGGPDNYGAILRGRCSGSEAQAQEWYIGHIENGWILHNVRYDLALDMVDPTIDRDGKALRGCSRNPNANSQVFLIVFR</sequence>
<dbReference type="Proteomes" id="UP001143856">
    <property type="component" value="Unassembled WGS sequence"/>
</dbReference>
<accession>A0ACC1PMD5</accession>